<dbReference type="EMBL" id="CM037621">
    <property type="protein sequence ID" value="KAH8001365.1"/>
    <property type="molecule type" value="Genomic_DNA"/>
</dbReference>
<reference evidence="1" key="1">
    <citation type="submission" date="2021-08" db="EMBL/GenBank/DDBJ databases">
        <title>The first chromosome-level gecko genome reveals the dynamic sex chromosomes of Neotropical dwarf geckos (Sphaerodactylidae: Sphaerodactylus).</title>
        <authorList>
            <person name="Pinto B.J."/>
            <person name="Keating S.E."/>
            <person name="Gamble T."/>
        </authorList>
    </citation>
    <scope>NUCLEOTIDE SEQUENCE</scope>
    <source>
        <strain evidence="1">TG3544</strain>
    </source>
</reference>
<gene>
    <name evidence="1" type="ORF">K3G42_004909</name>
</gene>
<accession>A0ACB8F8N0</accession>
<dbReference type="Proteomes" id="UP000827872">
    <property type="component" value="Linkage Group LG08"/>
</dbReference>
<protein>
    <submittedName>
        <fullName evidence="1">Uncharacterized protein</fullName>
    </submittedName>
</protein>
<evidence type="ECO:0000313" key="2">
    <source>
        <dbReference type="Proteomes" id="UP000827872"/>
    </source>
</evidence>
<sequence length="279" mass="30338">MGAPSPGQSTLSSGKGTLAVACGPNLDTLTGQEETALTLTVEAPRMDTAGVVASTSLSTLSPVEQRGALGQAVPEGLINYQPVDATERPDGSSDTQCTQQSTLCDVVVRAEGEVSGSQSPATIDSAGAPGPNTSIPAELVMRSKSPYARLVGADRRKSSRNEEEETAADRKYIVRVRYRGPHLELFMSRDNFVSSFLLQHMRVPAEHIKAVSIPPGSVEADIMFHTERAYHSFWELCRSAQRNSDPVFAHLELQPLFRGEHRVVTVYIRSDCKTRIWLK</sequence>
<evidence type="ECO:0000313" key="1">
    <source>
        <dbReference type="EMBL" id="KAH8001365.1"/>
    </source>
</evidence>
<keyword evidence="2" id="KW-1185">Reference proteome</keyword>
<name>A0ACB8F8N0_9SAUR</name>
<comment type="caution">
    <text evidence="1">The sequence shown here is derived from an EMBL/GenBank/DDBJ whole genome shotgun (WGS) entry which is preliminary data.</text>
</comment>
<organism evidence="1 2">
    <name type="scientific">Sphaerodactylus townsendi</name>
    <dbReference type="NCBI Taxonomy" id="933632"/>
    <lineage>
        <taxon>Eukaryota</taxon>
        <taxon>Metazoa</taxon>
        <taxon>Chordata</taxon>
        <taxon>Craniata</taxon>
        <taxon>Vertebrata</taxon>
        <taxon>Euteleostomi</taxon>
        <taxon>Lepidosauria</taxon>
        <taxon>Squamata</taxon>
        <taxon>Bifurcata</taxon>
        <taxon>Gekkota</taxon>
        <taxon>Sphaerodactylidae</taxon>
        <taxon>Sphaerodactylus</taxon>
    </lineage>
</organism>
<proteinExistence type="predicted"/>